<feature type="transmembrane region" description="Helical" evidence="9">
    <location>
        <begin position="947"/>
        <end position="974"/>
    </location>
</feature>
<dbReference type="PRINTS" id="PR01705">
    <property type="entry name" value="TSP1REPEAT"/>
</dbReference>
<evidence type="ECO:0000256" key="8">
    <source>
        <dbReference type="PROSITE-ProRule" id="PRU00352"/>
    </source>
</evidence>
<dbReference type="Proteomes" id="UP000515146">
    <property type="component" value="Unplaced"/>
</dbReference>
<evidence type="ECO:0000256" key="3">
    <source>
        <dbReference type="ARBA" id="ARBA00022782"/>
    </source>
</evidence>
<keyword evidence="5 9" id="KW-0472">Membrane</keyword>
<dbReference type="InterPro" id="IPR036352">
    <property type="entry name" value="Semap_dom_sf"/>
</dbReference>
<dbReference type="SMART" id="SM00423">
    <property type="entry name" value="PSI"/>
    <property type="match status" value="1"/>
</dbReference>
<dbReference type="SUPFAM" id="SSF82895">
    <property type="entry name" value="TSP-1 type 1 repeat"/>
    <property type="match status" value="3"/>
</dbReference>
<evidence type="ECO:0000256" key="5">
    <source>
        <dbReference type="ARBA" id="ARBA00023136"/>
    </source>
</evidence>
<accession>A0A6P6YDA3</accession>
<dbReference type="SMART" id="SM00209">
    <property type="entry name" value="TSP1"/>
    <property type="match status" value="3"/>
</dbReference>
<keyword evidence="7" id="KW-0325">Glycoprotein</keyword>
<evidence type="ECO:0000256" key="7">
    <source>
        <dbReference type="ARBA" id="ARBA00023180"/>
    </source>
</evidence>
<sequence length="1044" mass="121436">MTSMENNNKDNNLSSLLSSSLLSTKLTMPKFITLTKMSTTTTRRKFIFKSSFHLYHHQIFLFLLIQFLFIISSFAKHLDNDLERYSHPEIKHYKPMLFDANRLKIFVGARDHILVLNLKNFATTFKRDYFLPPTIEKKNKCHMKGMKQEECHNFITTLLEMPNEINNRDRQIFVCGTNAYSPECEIRRLSGDSFEIISKSISINPYCPYWNTTSLLTRNGEFFYGGPLDFRGIDLSIFKQTKIVPSTTTTTTSTKASSIASYIDRRSVRSVVRSLQHDSNWISVDANFIFSFEFNQHVYFLFRETAVEFLNQGKHIVSRIGRVCTNDPGYRESWTTFLKARINCSLPGLFPFYFDEIQSVDFIEYGNTRTLYAIFNTPPNSIHGSAVCVFTMQSVLNAFRGPFRYQPSSSHLWERKDDNHDVFECQSSSSSSTSSMNSTTQSIKNYSKLPLNSKYQQMDDAVQPLDGRPFIFSKNEQFKFIAVDWIRTKFYDFIEVIFIATTDGKLLKYVKWPDITESCLIDEIQLINPNENQFLSMKFWKDSESIYFGTENEFIRQSIHQCHKYSNKNECLQSGDPYCGWNQIKMKCTRPPNNNLKDENWLQSDQQQSVCPRRWTKWFSCSETGLKSTSTTEQQQESCKCRKRPCNSNDLQQQQTNGCFDGFEYEVTNCTRNGEWSEWSNWSSCTPSCGHGRQYRQRQCNNPLPLNNGKYCQGNDREERQCDNLPYCQWTTWSEWTNCSSLSMDCNESTISKRTRQCLDFNGNAVDNDYCQGPYLETIKCECNKKSLALASSLSSASSKSIQWTDWFINDLNMNEIVEQRNEIIMVKNNELPKHEQRVVSLKYCDNCGGHLYRFKGKDFLIKQCSCDDESIWSDWSEWSTCDNDGNGDGDNRIQIRERICHLSDRSLCNGHFKEIKYCQSNNQNLNSDDNGIYHRRIKHDHRLNDWTMLIIATIFAVILSSGLTALILITCFYRDQKLTKPDDLMMMNHTISSEPNTYEEPEKYRILTPLNSSSSPYISSTLTRVATLKKQTSFRAKLDDSNY</sequence>
<proteinExistence type="predicted"/>
<evidence type="ECO:0000313" key="12">
    <source>
        <dbReference type="RefSeq" id="XP_027203265.1"/>
    </source>
</evidence>
<keyword evidence="9" id="KW-0812">Transmembrane</keyword>
<dbReference type="InterPro" id="IPR036383">
    <property type="entry name" value="TSP1_rpt_sf"/>
</dbReference>
<evidence type="ECO:0000259" key="10">
    <source>
        <dbReference type="PROSITE" id="PS51004"/>
    </source>
</evidence>
<keyword evidence="3" id="KW-0221">Differentiation</keyword>
<dbReference type="Pfam" id="PF01403">
    <property type="entry name" value="Sema"/>
    <property type="match status" value="1"/>
</dbReference>
<dbReference type="InterPro" id="IPR027231">
    <property type="entry name" value="Semaphorin"/>
</dbReference>
<dbReference type="GO" id="GO:0030335">
    <property type="term" value="P:positive regulation of cell migration"/>
    <property type="evidence" value="ECO:0007669"/>
    <property type="project" value="TreeGrafter"/>
</dbReference>
<gene>
    <name evidence="12" type="primary">LOC113797131</name>
</gene>
<dbReference type="PROSITE" id="PS51004">
    <property type="entry name" value="SEMA"/>
    <property type="match status" value="1"/>
</dbReference>
<dbReference type="SUPFAM" id="SSF103575">
    <property type="entry name" value="Plexin repeat"/>
    <property type="match status" value="1"/>
</dbReference>
<dbReference type="AlphaFoldDB" id="A0A6P6YDA3"/>
<dbReference type="SMART" id="SM00630">
    <property type="entry name" value="Sema"/>
    <property type="match status" value="1"/>
</dbReference>
<dbReference type="OMA" id="EWKATRP"/>
<dbReference type="OrthoDB" id="9988752at2759"/>
<keyword evidence="6" id="KW-1015">Disulfide bond</keyword>
<dbReference type="Pfam" id="PF01437">
    <property type="entry name" value="PSI"/>
    <property type="match status" value="1"/>
</dbReference>
<dbReference type="InterPro" id="IPR015943">
    <property type="entry name" value="WD40/YVTN_repeat-like_dom_sf"/>
</dbReference>
<comment type="caution">
    <text evidence="8">Lacks conserved residue(s) required for the propagation of feature annotation.</text>
</comment>
<dbReference type="RefSeq" id="XP_027203265.1">
    <property type="nucleotide sequence ID" value="XM_027347464.1"/>
</dbReference>
<dbReference type="InterPro" id="IPR002165">
    <property type="entry name" value="Plexin_repeat"/>
</dbReference>
<evidence type="ECO:0000256" key="6">
    <source>
        <dbReference type="ARBA" id="ARBA00023157"/>
    </source>
</evidence>
<dbReference type="GO" id="GO:0007411">
    <property type="term" value="P:axon guidance"/>
    <property type="evidence" value="ECO:0007669"/>
    <property type="project" value="TreeGrafter"/>
</dbReference>
<dbReference type="PANTHER" id="PTHR11036">
    <property type="entry name" value="SEMAPHORIN"/>
    <property type="match status" value="1"/>
</dbReference>
<comment type="subcellular location">
    <subcellularLocation>
        <location evidence="1">Membrane</location>
        <topology evidence="1">Single-pass membrane protein</topology>
    </subcellularLocation>
</comment>
<keyword evidence="2" id="KW-0677">Repeat</keyword>
<dbReference type="FunFam" id="2.20.100.10:FF:000007">
    <property type="entry name" value="Thrombospondin 1"/>
    <property type="match status" value="1"/>
</dbReference>
<dbReference type="KEGG" id="dpte:113797131"/>
<organism evidence="11 12">
    <name type="scientific">Dermatophagoides pteronyssinus</name>
    <name type="common">European house dust mite</name>
    <dbReference type="NCBI Taxonomy" id="6956"/>
    <lineage>
        <taxon>Eukaryota</taxon>
        <taxon>Metazoa</taxon>
        <taxon>Ecdysozoa</taxon>
        <taxon>Arthropoda</taxon>
        <taxon>Chelicerata</taxon>
        <taxon>Arachnida</taxon>
        <taxon>Acari</taxon>
        <taxon>Acariformes</taxon>
        <taxon>Sarcoptiformes</taxon>
        <taxon>Astigmata</taxon>
        <taxon>Psoroptidia</taxon>
        <taxon>Analgoidea</taxon>
        <taxon>Pyroglyphidae</taxon>
        <taxon>Dermatophagoidinae</taxon>
        <taxon>Dermatophagoides</taxon>
    </lineage>
</organism>
<dbReference type="InterPro" id="IPR016201">
    <property type="entry name" value="PSI"/>
</dbReference>
<dbReference type="FunCoup" id="A0A6P6YDA3">
    <property type="interactions" value="176"/>
</dbReference>
<evidence type="ECO:0000256" key="9">
    <source>
        <dbReference type="SAM" id="Phobius"/>
    </source>
</evidence>
<dbReference type="GO" id="GO:0071526">
    <property type="term" value="P:semaphorin-plexin signaling pathway"/>
    <property type="evidence" value="ECO:0007669"/>
    <property type="project" value="TreeGrafter"/>
</dbReference>
<keyword evidence="4" id="KW-0524">Neurogenesis</keyword>
<dbReference type="GO" id="GO:0045499">
    <property type="term" value="F:chemorepellent activity"/>
    <property type="evidence" value="ECO:0007669"/>
    <property type="project" value="TreeGrafter"/>
</dbReference>
<dbReference type="SUPFAM" id="SSF101912">
    <property type="entry name" value="Sema domain"/>
    <property type="match status" value="1"/>
</dbReference>
<dbReference type="Gene3D" id="2.20.100.10">
    <property type="entry name" value="Thrombospondin type-1 (TSP1) repeat"/>
    <property type="match status" value="2"/>
</dbReference>
<dbReference type="InterPro" id="IPR000884">
    <property type="entry name" value="TSP1_rpt"/>
</dbReference>
<evidence type="ECO:0000256" key="4">
    <source>
        <dbReference type="ARBA" id="ARBA00022902"/>
    </source>
</evidence>
<dbReference type="InterPro" id="IPR001627">
    <property type="entry name" value="Semap_dom"/>
</dbReference>
<evidence type="ECO:0000256" key="2">
    <source>
        <dbReference type="ARBA" id="ARBA00022737"/>
    </source>
</evidence>
<dbReference type="Gene3D" id="2.130.10.10">
    <property type="entry name" value="YVTN repeat-like/Quinoprotein amine dehydrogenase"/>
    <property type="match status" value="1"/>
</dbReference>
<dbReference type="Gene3D" id="3.30.1680.10">
    <property type="entry name" value="ligand-binding face of the semaphorins, domain 2"/>
    <property type="match status" value="1"/>
</dbReference>
<name>A0A6P6YDA3_DERPT</name>
<dbReference type="InParanoid" id="A0A6P6YDA3"/>
<evidence type="ECO:0000256" key="1">
    <source>
        <dbReference type="ARBA" id="ARBA00004167"/>
    </source>
</evidence>
<dbReference type="PANTHER" id="PTHR11036:SF79">
    <property type="entry name" value="SEMAPHORIN 5C, ISOFORM A"/>
    <property type="match status" value="1"/>
</dbReference>
<feature type="domain" description="Sema" evidence="10">
    <location>
        <begin position="66"/>
        <end position="559"/>
    </location>
</feature>
<keyword evidence="11" id="KW-1185">Reference proteome</keyword>
<feature type="transmembrane region" description="Helical" evidence="9">
    <location>
        <begin position="54"/>
        <end position="75"/>
    </location>
</feature>
<dbReference type="GO" id="GO:0030215">
    <property type="term" value="F:semaphorin receptor binding"/>
    <property type="evidence" value="ECO:0007669"/>
    <property type="project" value="InterPro"/>
</dbReference>
<keyword evidence="9" id="KW-1133">Transmembrane helix</keyword>
<reference evidence="12" key="1">
    <citation type="submission" date="2025-08" db="UniProtKB">
        <authorList>
            <consortium name="RefSeq"/>
        </authorList>
    </citation>
    <scope>IDENTIFICATION</scope>
    <source>
        <strain evidence="12">Airmid</strain>
    </source>
</reference>
<protein>
    <submittedName>
        <fullName evidence="12">Semaphorin-5A-like</fullName>
    </submittedName>
</protein>
<dbReference type="PROSITE" id="PS50092">
    <property type="entry name" value="TSP1"/>
    <property type="match status" value="3"/>
</dbReference>
<evidence type="ECO:0000313" key="11">
    <source>
        <dbReference type="Proteomes" id="UP000515146"/>
    </source>
</evidence>
<dbReference type="GO" id="GO:0005886">
    <property type="term" value="C:plasma membrane"/>
    <property type="evidence" value="ECO:0007669"/>
    <property type="project" value="TreeGrafter"/>
</dbReference>
<dbReference type="Pfam" id="PF00090">
    <property type="entry name" value="TSP_1"/>
    <property type="match status" value="2"/>
</dbReference>